<evidence type="ECO:0000313" key="1">
    <source>
        <dbReference type="EMBL" id="RMJ15731.1"/>
    </source>
</evidence>
<name>A0A3M2SDV3_9HYPO</name>
<protein>
    <submittedName>
        <fullName evidence="1">Uncharacterized protein</fullName>
    </submittedName>
</protein>
<dbReference type="AlphaFoldDB" id="A0A3M2SDV3"/>
<reference evidence="1 2" key="1">
    <citation type="submission" date="2017-06" db="EMBL/GenBank/DDBJ databases">
        <title>Comparative genomic analysis of Ambrosia Fusariam Clade fungi.</title>
        <authorList>
            <person name="Stajich J.E."/>
            <person name="Carrillo J."/>
            <person name="Kijimoto T."/>
            <person name="Eskalen A."/>
            <person name="O'Donnell K."/>
            <person name="Kasson M."/>
        </authorList>
    </citation>
    <scope>NUCLEOTIDE SEQUENCE [LARGE SCALE GENOMIC DNA]</scope>
    <source>
        <strain evidence="1">UCR3666</strain>
    </source>
</reference>
<comment type="caution">
    <text evidence="1">The sequence shown here is derived from an EMBL/GenBank/DDBJ whole genome shotgun (WGS) entry which is preliminary data.</text>
</comment>
<dbReference type="OrthoDB" id="3261350at2759"/>
<gene>
    <name evidence="1" type="ORF">CDV36_004566</name>
</gene>
<organism evidence="1 2">
    <name type="scientific">Fusarium kuroshium</name>
    <dbReference type="NCBI Taxonomy" id="2010991"/>
    <lineage>
        <taxon>Eukaryota</taxon>
        <taxon>Fungi</taxon>
        <taxon>Dikarya</taxon>
        <taxon>Ascomycota</taxon>
        <taxon>Pezizomycotina</taxon>
        <taxon>Sordariomycetes</taxon>
        <taxon>Hypocreomycetidae</taxon>
        <taxon>Hypocreales</taxon>
        <taxon>Nectriaceae</taxon>
        <taxon>Fusarium</taxon>
        <taxon>Fusarium solani species complex</taxon>
    </lineage>
</organism>
<keyword evidence="2" id="KW-1185">Reference proteome</keyword>
<sequence>MSDKSLSANETIDMMNNISTKLREVIIKSMPCAFEQYLTISIPGQVIDTTDGGSFVSEASKKMTVDRLEEVRVNESRLVDAMVPLDKVMLGPTSKSVSRSYYTALDTLVPRKTDIGSTDIDLDAKPNKDTRYGQALDFLHSSVEISQNGIPEKKVKGARKKVVQMGGTESLVDV</sequence>
<evidence type="ECO:0000313" key="2">
    <source>
        <dbReference type="Proteomes" id="UP000277212"/>
    </source>
</evidence>
<dbReference type="EMBL" id="NKUJ01000059">
    <property type="protein sequence ID" value="RMJ15731.1"/>
    <property type="molecule type" value="Genomic_DNA"/>
</dbReference>
<dbReference type="Proteomes" id="UP000277212">
    <property type="component" value="Unassembled WGS sequence"/>
</dbReference>
<accession>A0A3M2SDV3</accession>
<proteinExistence type="predicted"/>